<keyword evidence="6" id="KW-1185">Reference proteome</keyword>
<dbReference type="PANTHER" id="PTHR47700:SF2">
    <property type="entry name" value="CHITINASE"/>
    <property type="match status" value="1"/>
</dbReference>
<gene>
    <name evidence="5" type="ORF">LEL_05534</name>
</gene>
<keyword evidence="5" id="KW-0378">Hydrolase</keyword>
<sequence length="247" mass="26054">MATASCRVSASSQLCDEADLAGQVAGVVVDASGDLAAVRKTVLGWRDRECSADKRRAGAGITLLPTQIISIDHELPQPGLVRRYRRALWHLARGGAEAQPRARFCNDLQPGGTCAAWPASPTRRRGRSPPQPEADGTCHTHLIGAGDTCGSLAGVNSITEANIEKWNKGKTWACLGTPPMPPPQEGTQCGLLVPGIKNPSKGVSLADLNLCPLKACCLNWGFCSVFPTHCAIHAPKGGGLRSKQEGY</sequence>
<evidence type="ECO:0000313" key="5">
    <source>
        <dbReference type="EMBL" id="OAA75850.1"/>
    </source>
</evidence>
<dbReference type="GO" id="GO:0016787">
    <property type="term" value="F:hydrolase activity"/>
    <property type="evidence" value="ECO:0007669"/>
    <property type="project" value="UniProtKB-KW"/>
</dbReference>
<organism evidence="5 6">
    <name type="scientific">Akanthomyces lecanii RCEF 1005</name>
    <dbReference type="NCBI Taxonomy" id="1081108"/>
    <lineage>
        <taxon>Eukaryota</taxon>
        <taxon>Fungi</taxon>
        <taxon>Dikarya</taxon>
        <taxon>Ascomycota</taxon>
        <taxon>Pezizomycotina</taxon>
        <taxon>Sordariomycetes</taxon>
        <taxon>Hypocreomycetidae</taxon>
        <taxon>Hypocreales</taxon>
        <taxon>Cordycipitaceae</taxon>
        <taxon>Akanthomyces</taxon>
        <taxon>Cordyceps confragosa</taxon>
    </lineage>
</organism>
<dbReference type="AlphaFoldDB" id="A0A168G0B0"/>
<evidence type="ECO:0000256" key="4">
    <source>
        <dbReference type="SAM" id="MobiDB-lite"/>
    </source>
</evidence>
<evidence type="ECO:0000256" key="2">
    <source>
        <dbReference type="ARBA" id="ARBA00023026"/>
    </source>
</evidence>
<feature type="region of interest" description="Disordered" evidence="4">
    <location>
        <begin position="116"/>
        <end position="135"/>
    </location>
</feature>
<dbReference type="Proteomes" id="UP000076881">
    <property type="component" value="Unassembled WGS sequence"/>
</dbReference>
<proteinExistence type="inferred from homology"/>
<protein>
    <submittedName>
        <fullName evidence="5">Glycoside hydrolase family 18 protein</fullName>
    </submittedName>
</protein>
<dbReference type="CDD" id="cd00118">
    <property type="entry name" value="LysM"/>
    <property type="match status" value="1"/>
</dbReference>
<reference evidence="5 6" key="1">
    <citation type="journal article" date="2016" name="Genome Biol. Evol.">
        <title>Divergent and convergent evolution of fungal pathogenicity.</title>
        <authorList>
            <person name="Shang Y."/>
            <person name="Xiao G."/>
            <person name="Zheng P."/>
            <person name="Cen K."/>
            <person name="Zhan S."/>
            <person name="Wang C."/>
        </authorList>
    </citation>
    <scope>NUCLEOTIDE SEQUENCE [LARGE SCALE GENOMIC DNA]</scope>
    <source>
        <strain evidence="5 6">RCEF 1005</strain>
    </source>
</reference>
<name>A0A168G0B0_CORDF</name>
<keyword evidence="1" id="KW-0147">Chitin-binding</keyword>
<evidence type="ECO:0000313" key="6">
    <source>
        <dbReference type="Proteomes" id="UP000076881"/>
    </source>
</evidence>
<comment type="similarity">
    <text evidence="3">Belongs to the secreted LysM effector family.</text>
</comment>
<dbReference type="InterPro" id="IPR018392">
    <property type="entry name" value="LysM"/>
</dbReference>
<dbReference type="EMBL" id="AZHF01000004">
    <property type="protein sequence ID" value="OAA75850.1"/>
    <property type="molecule type" value="Genomic_DNA"/>
</dbReference>
<evidence type="ECO:0000256" key="1">
    <source>
        <dbReference type="ARBA" id="ARBA00022669"/>
    </source>
</evidence>
<dbReference type="STRING" id="1081108.A0A168G0B0"/>
<accession>A0A168G0B0</accession>
<dbReference type="OrthoDB" id="73875at2759"/>
<dbReference type="GO" id="GO:0008061">
    <property type="term" value="F:chitin binding"/>
    <property type="evidence" value="ECO:0007669"/>
    <property type="project" value="UniProtKB-KW"/>
</dbReference>
<dbReference type="Gene3D" id="3.10.350.10">
    <property type="entry name" value="LysM domain"/>
    <property type="match status" value="1"/>
</dbReference>
<evidence type="ECO:0000256" key="3">
    <source>
        <dbReference type="ARBA" id="ARBA00044955"/>
    </source>
</evidence>
<keyword evidence="2" id="KW-0843">Virulence</keyword>
<comment type="caution">
    <text evidence="5">The sequence shown here is derived from an EMBL/GenBank/DDBJ whole genome shotgun (WGS) entry which is preliminary data.</text>
</comment>
<dbReference type="InterPro" id="IPR036779">
    <property type="entry name" value="LysM_dom_sf"/>
</dbReference>
<dbReference type="PANTHER" id="PTHR47700">
    <property type="entry name" value="V CHITINASE, PUTATIVE (AFU_ORTHOLOGUE AFUA_6G13720)-RELATED"/>
    <property type="match status" value="1"/>
</dbReference>
<dbReference type="InterPro" id="IPR053214">
    <property type="entry name" value="LysM12-like"/>
</dbReference>